<gene>
    <name evidence="3" type="ORF">BA70_07495</name>
</gene>
<comment type="caution">
    <text evidence="3">The sequence shown here is derived from an EMBL/GenBank/DDBJ whole genome shotgun (WGS) entry which is preliminary data.</text>
</comment>
<reference evidence="3 4" key="1">
    <citation type="submission" date="2012-09" db="EMBL/GenBank/DDBJ databases">
        <title>Genome Sequence of Bacillus sp. DW5-4.</title>
        <authorList>
            <person name="Lai Q."/>
            <person name="Liu Y."/>
            <person name="Shao Z."/>
        </authorList>
    </citation>
    <scope>NUCLEOTIDE SEQUENCE [LARGE SCALE GENOMIC DNA]</scope>
    <source>
        <strain evidence="3 4">DW5-4</strain>
    </source>
</reference>
<dbReference type="EMBL" id="JOTP01000002">
    <property type="protein sequence ID" value="KEP27910.1"/>
    <property type="molecule type" value="Genomic_DNA"/>
</dbReference>
<evidence type="ECO:0000256" key="1">
    <source>
        <dbReference type="ARBA" id="ARBA00022723"/>
    </source>
</evidence>
<accession>A0A081LF84</accession>
<dbReference type="PANTHER" id="PTHR33542">
    <property type="entry name" value="SIROHYDROCHLORIN FERROCHELATASE, CHLOROPLASTIC"/>
    <property type="match status" value="1"/>
</dbReference>
<dbReference type="CDD" id="cd03414">
    <property type="entry name" value="CbiX_SirB_C"/>
    <property type="match status" value="1"/>
</dbReference>
<evidence type="ECO:0000313" key="3">
    <source>
        <dbReference type="EMBL" id="KEP27910.1"/>
    </source>
</evidence>
<keyword evidence="2" id="KW-0456">Lyase</keyword>
<dbReference type="AlphaFoldDB" id="A0A081LF84"/>
<dbReference type="InterPro" id="IPR002762">
    <property type="entry name" value="CbiX-like"/>
</dbReference>
<dbReference type="PANTHER" id="PTHR33542:SF3">
    <property type="entry name" value="SIROHYDROCHLORIN FERROCHELATASE, CHLOROPLASTIC"/>
    <property type="match status" value="1"/>
</dbReference>
<dbReference type="Gene3D" id="3.40.50.1400">
    <property type="match status" value="2"/>
</dbReference>
<keyword evidence="1" id="KW-0479">Metal-binding</keyword>
<protein>
    <submittedName>
        <fullName evidence="3">Sirohydrochlorin ferrochelatase</fullName>
    </submittedName>
</protein>
<organism evidence="3 4">
    <name type="scientific">Bacillus zhangzhouensis</name>
    <dbReference type="NCBI Taxonomy" id="1178540"/>
    <lineage>
        <taxon>Bacteria</taxon>
        <taxon>Bacillati</taxon>
        <taxon>Bacillota</taxon>
        <taxon>Bacilli</taxon>
        <taxon>Bacillales</taxon>
        <taxon>Bacillaceae</taxon>
        <taxon>Bacillus</taxon>
    </lineage>
</organism>
<dbReference type="Pfam" id="PF01903">
    <property type="entry name" value="CbiX"/>
    <property type="match status" value="2"/>
</dbReference>
<dbReference type="CDD" id="cd03416">
    <property type="entry name" value="CbiX_SirB_N"/>
    <property type="match status" value="1"/>
</dbReference>
<dbReference type="Proteomes" id="UP000028091">
    <property type="component" value="Unassembled WGS sequence"/>
</dbReference>
<dbReference type="eggNOG" id="COG2138">
    <property type="taxonomic scope" value="Bacteria"/>
</dbReference>
<sequence>MKQAVLYVGHGSRVKEAQDKAISFMKSCMPLVEADIQEICFLELTDPSIEEGFETCVKKGATHIAIVPLLLLTAMHAKSDIPVEIEKVQERYPQVKVTYGKPIGVNQEVTKAVVARIEEAGYQGERARILLIGRGSSDPDVKRDVFGIAGDVRSLLPHAEVLPCFITACEPNYRDVLAQITADDDTPVYIVPYLLFTGILMKEIESEAVQARERLQDVRVCRYIGFHPHVKAAYIERVQETILNKEDAFRFQGESHASSPS</sequence>
<evidence type="ECO:0000256" key="2">
    <source>
        <dbReference type="ARBA" id="ARBA00023239"/>
    </source>
</evidence>
<keyword evidence="4" id="KW-1185">Reference proteome</keyword>
<dbReference type="GO" id="GO:0046872">
    <property type="term" value="F:metal ion binding"/>
    <property type="evidence" value="ECO:0007669"/>
    <property type="project" value="UniProtKB-KW"/>
</dbReference>
<dbReference type="GO" id="GO:0016829">
    <property type="term" value="F:lyase activity"/>
    <property type="evidence" value="ECO:0007669"/>
    <property type="project" value="UniProtKB-KW"/>
</dbReference>
<proteinExistence type="predicted"/>
<evidence type="ECO:0000313" key="4">
    <source>
        <dbReference type="Proteomes" id="UP000028091"/>
    </source>
</evidence>
<dbReference type="SUPFAM" id="SSF53800">
    <property type="entry name" value="Chelatase"/>
    <property type="match status" value="1"/>
</dbReference>
<name>A0A081LF84_9BACI</name>
<dbReference type="OrthoDB" id="9797895at2"/>
<dbReference type="RefSeq" id="WP_034317890.1">
    <property type="nucleotide sequence ID" value="NZ_JOTP01000002.1"/>
</dbReference>
<dbReference type="InterPro" id="IPR050963">
    <property type="entry name" value="Sirohydro_Cobaltochel/CbiX"/>
</dbReference>